<comment type="caution">
    <text evidence="3">The sequence shown here is derived from an EMBL/GenBank/DDBJ whole genome shotgun (WGS) entry which is preliminary data.</text>
</comment>
<name>A0A2W7HYJ5_9PROT</name>
<keyword evidence="4" id="KW-1185">Reference proteome</keyword>
<dbReference type="InterPro" id="IPR050228">
    <property type="entry name" value="Carboxylesterase_BioH"/>
</dbReference>
<evidence type="ECO:0000313" key="3">
    <source>
        <dbReference type="EMBL" id="PZW39009.1"/>
    </source>
</evidence>
<dbReference type="OrthoDB" id="9804723at2"/>
<evidence type="ECO:0000256" key="1">
    <source>
        <dbReference type="SAM" id="SignalP"/>
    </source>
</evidence>
<keyword evidence="1" id="KW-0732">Signal</keyword>
<sequence>MRRSRLIFGRRALLAGAAAGFAVAPAVAAATSHFFTTSDGVRLHYVMAGAQGPGIPTIVFVPGWCMPAWIFAPQIDALSRYARVVVLDPRGQGRSEVARSGYEPARRGRDIAELLARLGPGRMVLAGWSLGVLDVLSWLATAGDRQLAGLVLIDNSVGEGTPPAGGGGSSFFTNLRRQRDRTTRGFVASMFKTPQSPAYLAALAHDAQIMPVESAIALLSYPRPREFWRNALYSTRRPVLYAVTPKFREQASLVEQRHTDAVADLYPEAGHALFVDAAPRFNDAVADLLHRRAVWG</sequence>
<dbReference type="Gene3D" id="3.40.50.1820">
    <property type="entry name" value="alpha/beta hydrolase"/>
    <property type="match status" value="1"/>
</dbReference>
<dbReference type="Pfam" id="PF12697">
    <property type="entry name" value="Abhydrolase_6"/>
    <property type="match status" value="1"/>
</dbReference>
<feature type="chain" id="PRO_5016149071" evidence="1">
    <location>
        <begin position="29"/>
        <end position="296"/>
    </location>
</feature>
<evidence type="ECO:0000313" key="4">
    <source>
        <dbReference type="Proteomes" id="UP000249688"/>
    </source>
</evidence>
<dbReference type="SUPFAM" id="SSF53474">
    <property type="entry name" value="alpha/beta-Hydrolases"/>
    <property type="match status" value="1"/>
</dbReference>
<organism evidence="3 4">
    <name type="scientific">Humitalea rosea</name>
    <dbReference type="NCBI Taxonomy" id="990373"/>
    <lineage>
        <taxon>Bacteria</taxon>
        <taxon>Pseudomonadati</taxon>
        <taxon>Pseudomonadota</taxon>
        <taxon>Alphaproteobacteria</taxon>
        <taxon>Acetobacterales</taxon>
        <taxon>Roseomonadaceae</taxon>
        <taxon>Humitalea</taxon>
    </lineage>
</organism>
<dbReference type="InterPro" id="IPR000073">
    <property type="entry name" value="AB_hydrolase_1"/>
</dbReference>
<reference evidence="3 4" key="1">
    <citation type="submission" date="2018-06" db="EMBL/GenBank/DDBJ databases">
        <title>Genomic Encyclopedia of Archaeal and Bacterial Type Strains, Phase II (KMG-II): from individual species to whole genera.</title>
        <authorList>
            <person name="Goeker M."/>
        </authorList>
    </citation>
    <scope>NUCLEOTIDE SEQUENCE [LARGE SCALE GENOMIC DNA]</scope>
    <source>
        <strain evidence="3 4">DSM 24525</strain>
    </source>
</reference>
<evidence type="ECO:0000259" key="2">
    <source>
        <dbReference type="Pfam" id="PF12697"/>
    </source>
</evidence>
<feature type="signal peptide" evidence="1">
    <location>
        <begin position="1"/>
        <end position="28"/>
    </location>
</feature>
<proteinExistence type="predicted"/>
<dbReference type="RefSeq" id="WP_111400178.1">
    <property type="nucleotide sequence ID" value="NZ_QKYU01000031.1"/>
</dbReference>
<feature type="domain" description="AB hydrolase-1" evidence="2">
    <location>
        <begin position="58"/>
        <end position="283"/>
    </location>
</feature>
<keyword evidence="3" id="KW-0378">Hydrolase</keyword>
<protein>
    <submittedName>
        <fullName evidence="3">Microsomal epoxide hydrolase</fullName>
    </submittedName>
</protein>
<dbReference type="EMBL" id="QKYU01000031">
    <property type="protein sequence ID" value="PZW39009.1"/>
    <property type="molecule type" value="Genomic_DNA"/>
</dbReference>
<accession>A0A2W7HYJ5</accession>
<dbReference type="AlphaFoldDB" id="A0A2W7HYJ5"/>
<dbReference type="InterPro" id="IPR006311">
    <property type="entry name" value="TAT_signal"/>
</dbReference>
<dbReference type="PANTHER" id="PTHR43194:SF2">
    <property type="entry name" value="PEROXISOMAL MEMBRANE PROTEIN LPX1"/>
    <property type="match status" value="1"/>
</dbReference>
<dbReference type="PROSITE" id="PS51318">
    <property type="entry name" value="TAT"/>
    <property type="match status" value="1"/>
</dbReference>
<dbReference type="Proteomes" id="UP000249688">
    <property type="component" value="Unassembled WGS sequence"/>
</dbReference>
<dbReference type="PANTHER" id="PTHR43194">
    <property type="entry name" value="HYDROLASE ALPHA/BETA FOLD FAMILY"/>
    <property type="match status" value="1"/>
</dbReference>
<dbReference type="InterPro" id="IPR029058">
    <property type="entry name" value="AB_hydrolase_fold"/>
</dbReference>
<dbReference type="GO" id="GO:0016787">
    <property type="term" value="F:hydrolase activity"/>
    <property type="evidence" value="ECO:0007669"/>
    <property type="project" value="UniProtKB-KW"/>
</dbReference>
<gene>
    <name evidence="3" type="ORF">C8P66_13142</name>
</gene>